<dbReference type="PROSITE" id="PS50943">
    <property type="entry name" value="HTH_CROC1"/>
    <property type="match status" value="1"/>
</dbReference>
<dbReference type="SUPFAM" id="SSF47413">
    <property type="entry name" value="lambda repressor-like DNA-binding domains"/>
    <property type="match status" value="1"/>
</dbReference>
<sequence length="80" mass="8559">MIVSAAQCRAARALLGWSQDRLAEASKVAKATIAAFEQGKRTPYDRTLVDLRNALEEAGAVFLSDGDLIEGGQGVRLRAL</sequence>
<dbReference type="Proteomes" id="UP000531231">
    <property type="component" value="Unassembled WGS sequence"/>
</dbReference>
<dbReference type="CDD" id="cd00093">
    <property type="entry name" value="HTH_XRE"/>
    <property type="match status" value="1"/>
</dbReference>
<keyword evidence="3" id="KW-1185">Reference proteome</keyword>
<organism evidence="2 3">
    <name type="scientific">Pseudochrobactrum saccharolyticum</name>
    <dbReference type="NCBI Taxonomy" id="354352"/>
    <lineage>
        <taxon>Bacteria</taxon>
        <taxon>Pseudomonadati</taxon>
        <taxon>Pseudomonadota</taxon>
        <taxon>Alphaproteobacteria</taxon>
        <taxon>Hyphomicrobiales</taxon>
        <taxon>Brucellaceae</taxon>
        <taxon>Pseudochrobactrum</taxon>
    </lineage>
</organism>
<dbReference type="GO" id="GO:0003677">
    <property type="term" value="F:DNA binding"/>
    <property type="evidence" value="ECO:0007669"/>
    <property type="project" value="InterPro"/>
</dbReference>
<gene>
    <name evidence="2" type="ORF">HNQ68_001862</name>
</gene>
<dbReference type="SMART" id="SM00530">
    <property type="entry name" value="HTH_XRE"/>
    <property type="match status" value="1"/>
</dbReference>
<evidence type="ECO:0000313" key="3">
    <source>
        <dbReference type="Proteomes" id="UP000531231"/>
    </source>
</evidence>
<name>A0A7W8EPZ0_9HYPH</name>
<proteinExistence type="predicted"/>
<dbReference type="AlphaFoldDB" id="A0A7W8EPZ0"/>
<dbReference type="RefSeq" id="WP_151159422.1">
    <property type="nucleotide sequence ID" value="NZ_JACHIL010000003.1"/>
</dbReference>
<comment type="caution">
    <text evidence="2">The sequence shown here is derived from an EMBL/GenBank/DDBJ whole genome shotgun (WGS) entry which is preliminary data.</text>
</comment>
<dbReference type="InterPro" id="IPR001387">
    <property type="entry name" value="Cro/C1-type_HTH"/>
</dbReference>
<dbReference type="InterPro" id="IPR010982">
    <property type="entry name" value="Lambda_DNA-bd_dom_sf"/>
</dbReference>
<evidence type="ECO:0000313" key="2">
    <source>
        <dbReference type="EMBL" id="MBB5091321.1"/>
    </source>
</evidence>
<reference evidence="2 3" key="1">
    <citation type="submission" date="2020-08" db="EMBL/GenBank/DDBJ databases">
        <title>Genomic Encyclopedia of Type Strains, Phase IV (KMG-IV): sequencing the most valuable type-strain genomes for metagenomic binning, comparative biology and taxonomic classification.</title>
        <authorList>
            <person name="Goeker M."/>
        </authorList>
    </citation>
    <scope>NUCLEOTIDE SEQUENCE [LARGE SCALE GENOMIC DNA]</scope>
    <source>
        <strain evidence="2 3">DSM 25620</strain>
    </source>
</reference>
<dbReference type="Gene3D" id="1.10.260.40">
    <property type="entry name" value="lambda repressor-like DNA-binding domains"/>
    <property type="match status" value="1"/>
</dbReference>
<dbReference type="Pfam" id="PF01381">
    <property type="entry name" value="HTH_3"/>
    <property type="match status" value="1"/>
</dbReference>
<dbReference type="EMBL" id="JACHIL010000003">
    <property type="protein sequence ID" value="MBB5091321.1"/>
    <property type="molecule type" value="Genomic_DNA"/>
</dbReference>
<protein>
    <submittedName>
        <fullName evidence="2">Transcriptional regulator with XRE-family HTH domain</fullName>
    </submittedName>
</protein>
<feature type="domain" description="HTH cro/C1-type" evidence="1">
    <location>
        <begin position="9"/>
        <end position="62"/>
    </location>
</feature>
<evidence type="ECO:0000259" key="1">
    <source>
        <dbReference type="PROSITE" id="PS50943"/>
    </source>
</evidence>
<accession>A0A7W8EPZ0</accession>